<dbReference type="Gene3D" id="3.90.175.10">
    <property type="entry name" value="Diphtheria Toxin, domain 1"/>
    <property type="match status" value="1"/>
</dbReference>
<evidence type="ECO:0000313" key="2">
    <source>
        <dbReference type="Proteomes" id="UP000325032"/>
    </source>
</evidence>
<evidence type="ECO:0000313" key="1">
    <source>
        <dbReference type="EMBL" id="QEK63931.1"/>
    </source>
</evidence>
<name>A0A5C0WGY4_BACIA</name>
<protein>
    <recommendedName>
        <fullName evidence="3">DUF3990 domain-containing protein</fullName>
    </recommendedName>
</protein>
<dbReference type="RefSeq" id="WP_149126254.1">
    <property type="nucleotide sequence ID" value="NZ_CP043404.1"/>
</dbReference>
<proteinExistence type="predicted"/>
<sequence>MADFNRSGLNLLVYAFHGTSHTNAMKIVSQKKFEVKNRKNHWLGTGVYFFRDDPEQAMSWAKIKNEEKNCAVIKADLALNSDYFLNLDSRDGIEYFQKFISIIDEKTKGIKFKHKNNEDSHNVLMNFYCNFLTDEIKAIQRTFKTTSKRLNNLKRLKKVNMHLNGVQLCIRDQSIIDFDKISLNKLSYGNNENREKIN</sequence>
<dbReference type="GeneID" id="61768942"/>
<dbReference type="AlphaFoldDB" id="A0A5C0WGY4"/>
<dbReference type="EMBL" id="CP043404">
    <property type="protein sequence ID" value="QEK63931.1"/>
    <property type="molecule type" value="Genomic_DNA"/>
</dbReference>
<keyword evidence="2" id="KW-1185">Reference proteome</keyword>
<dbReference type="SUPFAM" id="SSF56399">
    <property type="entry name" value="ADP-ribosylation"/>
    <property type="match status" value="1"/>
</dbReference>
<reference evidence="1 2" key="1">
    <citation type="journal article" date="2018" name="Plant Biotechnol. Rep.">
        <title>Diversity and antifungal activity of endophytic bacteria associated with Panax ginseng seedlings.</title>
        <authorList>
            <person name="Park J.M."/>
            <person name="Hong C.E."/>
            <person name="Jo S.H."/>
        </authorList>
    </citation>
    <scope>NUCLEOTIDE SEQUENCE [LARGE SCALE GENOMIC DNA]</scope>
    <source>
        <strain evidence="1 2">PgKB20</strain>
    </source>
</reference>
<gene>
    <name evidence="1" type="ORF">FX981_02173</name>
</gene>
<accession>A0A5C0WGY4</accession>
<dbReference type="Proteomes" id="UP000325032">
    <property type="component" value="Chromosome"/>
</dbReference>
<organism evidence="1 2">
    <name type="scientific">Bacillus safensis</name>
    <dbReference type="NCBI Taxonomy" id="561879"/>
    <lineage>
        <taxon>Bacteria</taxon>
        <taxon>Bacillati</taxon>
        <taxon>Bacillota</taxon>
        <taxon>Bacilli</taxon>
        <taxon>Bacillales</taxon>
        <taxon>Bacillaceae</taxon>
        <taxon>Bacillus</taxon>
    </lineage>
</organism>
<evidence type="ECO:0008006" key="3">
    <source>
        <dbReference type="Google" id="ProtNLM"/>
    </source>
</evidence>